<feature type="transmembrane region" description="Helical" evidence="1">
    <location>
        <begin position="97"/>
        <end position="126"/>
    </location>
</feature>
<accession>A0A812D5C2</accession>
<keyword evidence="1" id="KW-0812">Transmembrane</keyword>
<comment type="caution">
    <text evidence="2">The sequence shown here is derived from an EMBL/GenBank/DDBJ whole genome shotgun (WGS) entry which is preliminary data.</text>
</comment>
<dbReference type="AlphaFoldDB" id="A0A812D5C2"/>
<reference evidence="2" key="1">
    <citation type="submission" date="2021-01" db="EMBL/GenBank/DDBJ databases">
        <authorList>
            <person name="Li R."/>
            <person name="Bekaert M."/>
        </authorList>
    </citation>
    <scope>NUCLEOTIDE SEQUENCE</scope>
    <source>
        <strain evidence="2">Farmed</strain>
    </source>
</reference>
<evidence type="ECO:0000256" key="1">
    <source>
        <dbReference type="SAM" id="Phobius"/>
    </source>
</evidence>
<gene>
    <name evidence="2" type="ORF">SPHA_46290</name>
</gene>
<dbReference type="EMBL" id="CAHIKZ030002445">
    <property type="protein sequence ID" value="CAE1286977.1"/>
    <property type="molecule type" value="Genomic_DNA"/>
</dbReference>
<keyword evidence="3" id="KW-1185">Reference proteome</keyword>
<sequence length="206" mass="24811">MKKVNISQLLFYCIYHSTFLYTLLLHFLFFSVKISSIFFLFRYVFFLLLNFFFLFHSEFHSSFSFFSIYLPLSTFRGCFSTFSFLRHHSTLSFRPFYLFFYSSSFQSHFFFFFLSLVSILLFQFFWGNFSISSPFQFHSLLSFCLSPNLTYLRYHPLSLSLSLSIIASGKCFFKKHVSGKYHRLPYLMKNLRFTQNLRQSVGVCRY</sequence>
<feature type="transmembrane region" description="Helical" evidence="1">
    <location>
        <begin position="6"/>
        <end position="30"/>
    </location>
</feature>
<feature type="transmembrane region" description="Helical" evidence="1">
    <location>
        <begin position="63"/>
        <end position="85"/>
    </location>
</feature>
<name>A0A812D5C2_ACAPH</name>
<keyword evidence="1" id="KW-0472">Membrane</keyword>
<evidence type="ECO:0000313" key="2">
    <source>
        <dbReference type="EMBL" id="CAE1286977.1"/>
    </source>
</evidence>
<feature type="transmembrane region" description="Helical" evidence="1">
    <location>
        <begin position="37"/>
        <end position="57"/>
    </location>
</feature>
<proteinExistence type="predicted"/>
<evidence type="ECO:0000313" key="3">
    <source>
        <dbReference type="Proteomes" id="UP000597762"/>
    </source>
</evidence>
<organism evidence="2 3">
    <name type="scientific">Acanthosepion pharaonis</name>
    <name type="common">Pharaoh cuttlefish</name>
    <name type="synonym">Sepia pharaonis</name>
    <dbReference type="NCBI Taxonomy" id="158019"/>
    <lineage>
        <taxon>Eukaryota</taxon>
        <taxon>Metazoa</taxon>
        <taxon>Spiralia</taxon>
        <taxon>Lophotrochozoa</taxon>
        <taxon>Mollusca</taxon>
        <taxon>Cephalopoda</taxon>
        <taxon>Coleoidea</taxon>
        <taxon>Decapodiformes</taxon>
        <taxon>Sepiida</taxon>
        <taxon>Sepiina</taxon>
        <taxon>Sepiidae</taxon>
        <taxon>Acanthosepion</taxon>
    </lineage>
</organism>
<keyword evidence="1" id="KW-1133">Transmembrane helix</keyword>
<dbReference type="Proteomes" id="UP000597762">
    <property type="component" value="Unassembled WGS sequence"/>
</dbReference>
<protein>
    <submittedName>
        <fullName evidence="2">Uncharacterized protein</fullName>
    </submittedName>
</protein>